<dbReference type="OrthoDB" id="594666at2"/>
<proteinExistence type="predicted"/>
<accession>A0A1V3TXL8</accession>
<evidence type="ECO:0000256" key="1">
    <source>
        <dbReference type="SAM" id="MobiDB-lite"/>
    </source>
</evidence>
<feature type="compositionally biased region" description="Basic and acidic residues" evidence="1">
    <location>
        <begin position="378"/>
        <end position="393"/>
    </location>
</feature>
<feature type="region of interest" description="Disordered" evidence="1">
    <location>
        <begin position="350"/>
        <end position="393"/>
    </location>
</feature>
<dbReference type="EMBL" id="MPOG01000019">
    <property type="protein sequence ID" value="OOH93114.1"/>
    <property type="molecule type" value="Genomic_DNA"/>
</dbReference>
<dbReference type="eggNOG" id="ENOG502Z7TA">
    <property type="taxonomic scope" value="Bacteria"/>
</dbReference>
<protein>
    <submittedName>
        <fullName evidence="2">Uncharacterized protein</fullName>
    </submittedName>
</protein>
<dbReference type="AlphaFoldDB" id="A0A1V3TXL8"/>
<evidence type="ECO:0000313" key="3">
    <source>
        <dbReference type="Proteomes" id="UP000188947"/>
    </source>
</evidence>
<comment type="caution">
    <text evidence="2">The sequence shown here is derived from an EMBL/GenBank/DDBJ whole genome shotgun (WGS) entry which is preliminary data.</text>
</comment>
<name>A0A1V3TXL8_ELIME</name>
<evidence type="ECO:0000313" key="2">
    <source>
        <dbReference type="EMBL" id="OOH93114.1"/>
    </source>
</evidence>
<sequence length="565" mass="64334">MNERILHIIKSPGLLKVSDIGELKREISNYPYVQPIRALYLMALHQFQPEDYQKELALTAAYTTDKKILYQLVNPIPVAVAEKQPAEKETPPEEVPVVKETEEVPVVMPEPTMASEPEQAEETVLPEPEEIFSQKDIKEEIHTPVQEEPVTASEEIKSETAEPEIIEAPAETVETATTEEDEFAAQTSFSGTDHFLPDVKFNVPDNHTEYAGEKKPSVVPRFRHSFVSTFTQPIITDKTAEDKSEEENIDHSKLDFSGNTHFDFLDRAAEAQKLEDRVKEPLPVEEEQFAEKEAVIEAVVPVAAEEKAADTIQITNKEAYEEWTPMSFDLHIPDALIGKQPEAPVIETEAPKSEQPEHNIPQEAQSETVVQKEEEEVEKQTIETVSENKKGSEERPVINYSFFGADHKNETDKVVEEQMQEEIVEEVNVVTEDEPKAKVQSEKPAGNVSNVSSFINTWQNWLHKEKPENLEEERKNKAIEKFIENNPRISSLKDESDYVIKDKGDDISHLMTETLANLYLGQRLYSKAINAFEILKKKFPEKEKELQEKINYIKDLKSGKIQSED</sequence>
<dbReference type="RefSeq" id="WP_069215143.1">
    <property type="nucleotide sequence ID" value="NZ_CP016378.1"/>
</dbReference>
<gene>
    <name evidence="2" type="ORF">BMF97_16695</name>
</gene>
<dbReference type="STRING" id="238.BBD35_05940"/>
<keyword evidence="3" id="KW-1185">Reference proteome</keyword>
<dbReference type="Proteomes" id="UP000188947">
    <property type="component" value="Unassembled WGS sequence"/>
</dbReference>
<reference evidence="2 3" key="1">
    <citation type="submission" date="2016-11" db="EMBL/GenBank/DDBJ databases">
        <title>Genome sequence and comparative genomic analysis of clinical strain Elizabethkingia meningoseptica 61421 PRCM.</title>
        <authorList>
            <person name="Wang M."/>
            <person name="Hu S."/>
            <person name="Cao L."/>
            <person name="Jiang T."/>
            <person name="Zhou Y."/>
            <person name="Ming D."/>
        </authorList>
    </citation>
    <scope>NUCLEOTIDE SEQUENCE [LARGE SCALE GENOMIC DNA]</scope>
    <source>
        <strain evidence="2 3">61421 PRCM</strain>
    </source>
</reference>
<organism evidence="2 3">
    <name type="scientific">Elizabethkingia meningoseptica</name>
    <name type="common">Chryseobacterium meningosepticum</name>
    <dbReference type="NCBI Taxonomy" id="238"/>
    <lineage>
        <taxon>Bacteria</taxon>
        <taxon>Pseudomonadati</taxon>
        <taxon>Bacteroidota</taxon>
        <taxon>Flavobacteriia</taxon>
        <taxon>Flavobacteriales</taxon>
        <taxon>Weeksellaceae</taxon>
        <taxon>Elizabethkingia</taxon>
    </lineage>
</organism>